<name>L7KL08_9ACTN</name>
<proteinExistence type="predicted"/>
<sequence>MSGIQHLSMRVPWRDRPWDQFICDDPLDNSSCVLLAGIGANRDDALEHAHAGDGFAELDSSRLPCLSERATFMSPDGYTVVKQHPYRNSGPLKGTLLDTPVSVPGYSFEAVPFRWLSRQSLAQEIGHDRVPSFNPEAEEVVDQALGWPPAWVMDGDNQRAVVDAFFEPVATGDSLVFTYLKHSPLQDQRTGRLLVGAARITAVSPPRMWRSDGSPPFTSSMWETIVEHSLRPEMSDGILLPYQDLIPLVDDGVNIESALAWAPEERLTEFSYVTEHLSDDAAIEALSSLRAATQGMRGLGIELPEAGLHWLDDQIGRLWQMRGPTPGLPGVLSILGVQQPHVAARAVLDEAGNRVDTWAVLEEILLEPESASATVRQHIKSTHARVWQKLPREHQEALQLLAAFDISIDQAEMLLRGHTDTELSVAELLDNPYFAAICTYGQPDRVPFATIDRALFPPTHVTWTPSLPDRVSIDDHLDRRRIEALLTDVLERAGTGGDTLLAVGEALELANAAELSQPPKLTTTILPGLDLDPDGITNLEDQDIWSPLTTARLSDDTPAFKLVRFEATADIIREQISEQRGRASLGQIPDARAVLDRALDLNSAVADAIDGLEDRARTEKAAGLSVLHDSPLSVLIGPAGTGKTTLLRALVEYLDLPPGDVLLLAPTGKAKVQLESKVGLPAKTLASHLLPTGRYDPDTGRYIVQTEQQPRHNYGLVVIDESSMLTEDMLAATLDSLGNVNRIILVGDPRQLPPIGAGRPFVDLVTSVRPEAFASWVHVAPGYVELQVPRRQLPDGSHGDRHDLELAAWFGGNTQGAGDESIWAELAEQPDLPTVRYVQWGDRSPIKALTDELEHNLDLTGDPDPERAFALTYGAVINGQYLNWDPGAGERCEDWQILSPTRSRAFGSVELNRHIKRMYRAKDVEFAHGYFKSNIAKPIGPELIVRGDKVMQTINRNLKAWPKEGALNYVANGEIGVGIGRIVPNHKVRKNKLSLKVEFSSQPGYSYTYWPTNSDDPMLELAWAVTVHKSQGSEFGTTFLMLPARANISRELLYTALTRQKERVVIIHDGNLNDLRQLTHPARSETARRLTDLFSAPDPVQLEIRGEKQRFDRKLIHVSANGVPMASKNEVIIAGLLDRLVPGRWLYEEPLTGGDGRVVHPDFTISLGDGQIVYWEHAGMLDMPDYARKWELKKSWYADNGILSHDQGGGPNGTLIWTDDLKGADAAAWLDFAAAAFGIQPASEPATGGSRTGSRRAAKKATRKRLPRE</sequence>
<dbReference type="PANTHER" id="PTHR43788:SF6">
    <property type="entry name" value="DNA HELICASE B"/>
    <property type="match status" value="1"/>
</dbReference>
<dbReference type="OrthoDB" id="4369072at2"/>
<dbReference type="SUPFAM" id="SSF52540">
    <property type="entry name" value="P-loop containing nucleoside triphosphate hydrolases"/>
    <property type="match status" value="1"/>
</dbReference>
<dbReference type="CDD" id="cd17933">
    <property type="entry name" value="DEXSc_RecD-like"/>
    <property type="match status" value="1"/>
</dbReference>
<dbReference type="InterPro" id="IPR003593">
    <property type="entry name" value="AAA+_ATPase"/>
</dbReference>
<dbReference type="InterPro" id="IPR027417">
    <property type="entry name" value="P-loop_NTPase"/>
</dbReference>
<dbReference type="InterPro" id="IPR027785">
    <property type="entry name" value="UvrD-like_helicase_C"/>
</dbReference>
<accession>L7KL08</accession>
<evidence type="ECO:0000256" key="2">
    <source>
        <dbReference type="ARBA" id="ARBA00022840"/>
    </source>
</evidence>
<evidence type="ECO:0000313" key="5">
    <source>
        <dbReference type="EMBL" id="GAC49545.1"/>
    </source>
</evidence>
<feature type="domain" description="AAA+ ATPase" evidence="4">
    <location>
        <begin position="629"/>
        <end position="772"/>
    </location>
</feature>
<dbReference type="InterPro" id="IPR050534">
    <property type="entry name" value="Coronavir_polyprotein_1ab"/>
</dbReference>
<dbReference type="CDD" id="cd18809">
    <property type="entry name" value="SF1_C_RecD"/>
    <property type="match status" value="1"/>
</dbReference>
<dbReference type="STRING" id="1220583.GOACH_15_00370"/>
<dbReference type="GO" id="GO:0003678">
    <property type="term" value="F:DNA helicase activity"/>
    <property type="evidence" value="ECO:0007669"/>
    <property type="project" value="UniProtKB-ARBA"/>
</dbReference>
<evidence type="ECO:0000313" key="6">
    <source>
        <dbReference type="Proteomes" id="UP000010988"/>
    </source>
</evidence>
<dbReference type="SMART" id="SM00382">
    <property type="entry name" value="AAA"/>
    <property type="match status" value="1"/>
</dbReference>
<dbReference type="Gene3D" id="3.40.50.300">
    <property type="entry name" value="P-loop containing nucleotide triphosphate hydrolases"/>
    <property type="match status" value="2"/>
</dbReference>
<dbReference type="Pfam" id="PF13538">
    <property type="entry name" value="UvrD_C_2"/>
    <property type="match status" value="1"/>
</dbReference>
<comment type="caution">
    <text evidence="5">The sequence shown here is derived from an EMBL/GenBank/DDBJ whole genome shotgun (WGS) entry which is preliminary data.</text>
</comment>
<protein>
    <recommendedName>
        <fullName evidence="4">AAA+ ATPase domain-containing protein</fullName>
    </recommendedName>
</protein>
<dbReference type="PANTHER" id="PTHR43788">
    <property type="entry name" value="DNA2/NAM7 HELICASE FAMILY MEMBER"/>
    <property type="match status" value="1"/>
</dbReference>
<organism evidence="5 6">
    <name type="scientific">Gordonia aichiensis NBRC 108223</name>
    <dbReference type="NCBI Taxonomy" id="1220583"/>
    <lineage>
        <taxon>Bacteria</taxon>
        <taxon>Bacillati</taxon>
        <taxon>Actinomycetota</taxon>
        <taxon>Actinomycetes</taxon>
        <taxon>Mycobacteriales</taxon>
        <taxon>Gordoniaceae</taxon>
        <taxon>Gordonia</taxon>
    </lineage>
</organism>
<reference evidence="5 6" key="1">
    <citation type="submission" date="2012-12" db="EMBL/GenBank/DDBJ databases">
        <title>Whole genome shotgun sequence of Gordonia aichiensis NBRC 108223.</title>
        <authorList>
            <person name="Isaki-Nakamura S."/>
            <person name="Hosoyama A."/>
            <person name="Tsuchikane K."/>
            <person name="Ando Y."/>
            <person name="Baba S."/>
            <person name="Ohji S."/>
            <person name="Hamada M."/>
            <person name="Tamura T."/>
            <person name="Yamazoe A."/>
            <person name="Yamazaki S."/>
            <person name="Fujita N."/>
        </authorList>
    </citation>
    <scope>NUCLEOTIDE SEQUENCE [LARGE SCALE GENOMIC DNA]</scope>
    <source>
        <strain evidence="5 6">NBRC 108223</strain>
    </source>
</reference>
<evidence type="ECO:0000256" key="3">
    <source>
        <dbReference type="SAM" id="MobiDB-lite"/>
    </source>
</evidence>
<dbReference type="Pfam" id="PF13604">
    <property type="entry name" value="AAA_30"/>
    <property type="match status" value="1"/>
</dbReference>
<dbReference type="Proteomes" id="UP000010988">
    <property type="component" value="Unassembled WGS sequence"/>
</dbReference>
<feature type="region of interest" description="Disordered" evidence="3">
    <location>
        <begin position="1241"/>
        <end position="1269"/>
    </location>
</feature>
<keyword evidence="2" id="KW-0067">ATP-binding</keyword>
<keyword evidence="1" id="KW-0547">Nucleotide-binding</keyword>
<dbReference type="EMBL" id="BANR01000015">
    <property type="protein sequence ID" value="GAC49545.1"/>
    <property type="molecule type" value="Genomic_DNA"/>
</dbReference>
<dbReference type="eggNOG" id="COG0507">
    <property type="taxonomic scope" value="Bacteria"/>
</dbReference>
<evidence type="ECO:0000259" key="4">
    <source>
        <dbReference type="SMART" id="SM00382"/>
    </source>
</evidence>
<dbReference type="AlphaFoldDB" id="L7KL08"/>
<keyword evidence="6" id="KW-1185">Reference proteome</keyword>
<evidence type="ECO:0000256" key="1">
    <source>
        <dbReference type="ARBA" id="ARBA00022741"/>
    </source>
</evidence>
<feature type="compositionally biased region" description="Basic residues" evidence="3">
    <location>
        <begin position="1253"/>
        <end position="1269"/>
    </location>
</feature>
<gene>
    <name evidence="5" type="ORF">GOACH_15_00370</name>
</gene>
<dbReference type="GO" id="GO:0005524">
    <property type="term" value="F:ATP binding"/>
    <property type="evidence" value="ECO:0007669"/>
    <property type="project" value="UniProtKB-KW"/>
</dbReference>